<dbReference type="EMBL" id="PJEX01000012">
    <property type="protein sequence ID" value="TKW59193.1"/>
    <property type="molecule type" value="Genomic_DNA"/>
</dbReference>
<organism evidence="1 2">
    <name type="scientific">Colletotrichum tanaceti</name>
    <dbReference type="NCBI Taxonomy" id="1306861"/>
    <lineage>
        <taxon>Eukaryota</taxon>
        <taxon>Fungi</taxon>
        <taxon>Dikarya</taxon>
        <taxon>Ascomycota</taxon>
        <taxon>Pezizomycotina</taxon>
        <taxon>Sordariomycetes</taxon>
        <taxon>Hypocreomycetidae</taxon>
        <taxon>Glomerellales</taxon>
        <taxon>Glomerellaceae</taxon>
        <taxon>Colletotrichum</taxon>
        <taxon>Colletotrichum destructivum species complex</taxon>
    </lineage>
</organism>
<sequence>MRLRLLCKWVPTSTRRNGNQLRPTRFVNSKRQEREENELHSKQYQVIMTARISTAPILSRALRPQHTPQIPRAASRFYSTSPDVEKRPSIVGGFYKTFTRPVLKVLLMATLTYQIAYWSWTKLEQDEIRAEKGREIEGLEARIGELQAAGKSTQA</sequence>
<evidence type="ECO:0000313" key="2">
    <source>
        <dbReference type="Proteomes" id="UP000310108"/>
    </source>
</evidence>
<reference evidence="1 2" key="1">
    <citation type="journal article" date="2019" name="PLoS ONE">
        <title>Comparative genome analysis indicates high evolutionary potential of pathogenicity genes in Colletotrichum tanaceti.</title>
        <authorList>
            <person name="Lelwala R.V."/>
            <person name="Korhonen P.K."/>
            <person name="Young N.D."/>
            <person name="Scott J.B."/>
            <person name="Ades P.A."/>
            <person name="Gasser R.B."/>
            <person name="Taylor P.W.J."/>
        </authorList>
    </citation>
    <scope>NUCLEOTIDE SEQUENCE [LARGE SCALE GENOMIC DNA]</scope>
    <source>
        <strain evidence="1">BRIP57314</strain>
    </source>
</reference>
<gene>
    <name evidence="1" type="ORF">CTA1_1998</name>
</gene>
<comment type="caution">
    <text evidence="1">The sequence shown here is derived from an EMBL/GenBank/DDBJ whole genome shotgun (WGS) entry which is preliminary data.</text>
</comment>
<dbReference type="AlphaFoldDB" id="A0A4U6XT97"/>
<dbReference type="Proteomes" id="UP000310108">
    <property type="component" value="Unassembled WGS sequence"/>
</dbReference>
<evidence type="ECO:0000313" key="1">
    <source>
        <dbReference type="EMBL" id="TKW59193.1"/>
    </source>
</evidence>
<keyword evidence="2" id="KW-1185">Reference proteome</keyword>
<protein>
    <recommendedName>
        <fullName evidence="3">Inner membrane assembly complex subunit 17</fullName>
    </recommendedName>
</protein>
<name>A0A4U6XT97_9PEZI</name>
<proteinExistence type="predicted"/>
<accession>A0A4U6XT97</accession>
<evidence type="ECO:0008006" key="3">
    <source>
        <dbReference type="Google" id="ProtNLM"/>
    </source>
</evidence>